<keyword evidence="2" id="KW-0812">Transmembrane</keyword>
<dbReference type="Gene3D" id="3.30.479.30">
    <property type="entry name" value="Band 7 domain"/>
    <property type="match status" value="1"/>
</dbReference>
<reference evidence="4" key="1">
    <citation type="journal article" date="2015" name="Nature">
        <title>Complex archaea that bridge the gap between prokaryotes and eukaryotes.</title>
        <authorList>
            <person name="Spang A."/>
            <person name="Saw J.H."/>
            <person name="Jorgensen S.L."/>
            <person name="Zaremba-Niedzwiedzka K."/>
            <person name="Martijn J."/>
            <person name="Lind A.E."/>
            <person name="van Eijk R."/>
            <person name="Schleper C."/>
            <person name="Guy L."/>
            <person name="Ettema T.J."/>
        </authorList>
    </citation>
    <scope>NUCLEOTIDE SEQUENCE</scope>
</reference>
<comment type="caution">
    <text evidence="4">The sequence shown here is derived from an EMBL/GenBank/DDBJ whole genome shotgun (WGS) entry which is preliminary data.</text>
</comment>
<dbReference type="AlphaFoldDB" id="A0A0F9BHM6"/>
<dbReference type="GO" id="GO:0016020">
    <property type="term" value="C:membrane"/>
    <property type="evidence" value="ECO:0007669"/>
    <property type="project" value="InterPro"/>
</dbReference>
<proteinExistence type="predicted"/>
<dbReference type="Pfam" id="PF01145">
    <property type="entry name" value="Band_7"/>
    <property type="match status" value="1"/>
</dbReference>
<name>A0A0F9BHM6_9ZZZZ</name>
<evidence type="ECO:0000259" key="3">
    <source>
        <dbReference type="SMART" id="SM00244"/>
    </source>
</evidence>
<feature type="transmembrane region" description="Helical" evidence="2">
    <location>
        <begin position="13"/>
        <end position="36"/>
    </location>
</feature>
<dbReference type="PANTHER" id="PTHR23222:SF0">
    <property type="entry name" value="PROHIBITIN 1"/>
    <property type="match status" value="1"/>
</dbReference>
<dbReference type="PANTHER" id="PTHR23222">
    <property type="entry name" value="PROHIBITIN"/>
    <property type="match status" value="1"/>
</dbReference>
<gene>
    <name evidence="4" type="ORF">LCGC14_2446190</name>
</gene>
<dbReference type="InterPro" id="IPR036013">
    <property type="entry name" value="Band_7/SPFH_dom_sf"/>
</dbReference>
<dbReference type="SUPFAM" id="SSF117892">
    <property type="entry name" value="Band 7/SPFH domain"/>
    <property type="match status" value="1"/>
</dbReference>
<dbReference type="InterPro" id="IPR001107">
    <property type="entry name" value="Band_7"/>
</dbReference>
<keyword evidence="1" id="KW-0175">Coiled coil</keyword>
<evidence type="ECO:0000313" key="4">
    <source>
        <dbReference type="EMBL" id="KKL21364.1"/>
    </source>
</evidence>
<dbReference type="SMART" id="SM00244">
    <property type="entry name" value="PHB"/>
    <property type="match status" value="1"/>
</dbReference>
<protein>
    <recommendedName>
        <fullName evidence="3">Band 7 domain-containing protein</fullName>
    </recommendedName>
</protein>
<feature type="domain" description="Band 7" evidence="3">
    <location>
        <begin position="29"/>
        <end position="191"/>
    </location>
</feature>
<dbReference type="InterPro" id="IPR000163">
    <property type="entry name" value="Prohibitin"/>
</dbReference>
<accession>A0A0F9BHM6</accession>
<organism evidence="4">
    <name type="scientific">marine sediment metagenome</name>
    <dbReference type="NCBI Taxonomy" id="412755"/>
    <lineage>
        <taxon>unclassified sequences</taxon>
        <taxon>metagenomes</taxon>
        <taxon>ecological metagenomes</taxon>
    </lineage>
</organism>
<sequence>MKEENEGLDVEKIIRNVVIGVFILILIVNTFVIVGAGQRGVVFNRISGVEENVFGEGFHLRIPFVQKVIKMEVRTQKIEVAASSASKDLQDVTTTIALNFHLSTEETNNLYQEIGKAYRERIIDPAIQEGVKAVTAKYTAEELITRRPEVRNDMKEFLREKLKKSYIIVDDFNIVNFQFSEQFTVAIEAKVTAEQQALKAERDLDRIKVEAQQIEAQAVGVKNKKIEEATGEAESIRLIEQQLSKSPKYIDWLTVTRWDGILPKVTGGAIPFVDVMAVSGDNQ</sequence>
<feature type="coiled-coil region" evidence="1">
    <location>
        <begin position="190"/>
        <end position="224"/>
    </location>
</feature>
<evidence type="ECO:0000256" key="2">
    <source>
        <dbReference type="SAM" id="Phobius"/>
    </source>
</evidence>
<dbReference type="EMBL" id="LAZR01037760">
    <property type="protein sequence ID" value="KKL21364.1"/>
    <property type="molecule type" value="Genomic_DNA"/>
</dbReference>
<dbReference type="PRINTS" id="PR00679">
    <property type="entry name" value="PROHIBITIN"/>
</dbReference>
<evidence type="ECO:0000256" key="1">
    <source>
        <dbReference type="SAM" id="Coils"/>
    </source>
</evidence>
<keyword evidence="2" id="KW-0472">Membrane</keyword>
<keyword evidence="2" id="KW-1133">Transmembrane helix</keyword>
<dbReference type="CDD" id="cd03401">
    <property type="entry name" value="SPFH_prohibitin"/>
    <property type="match status" value="1"/>
</dbReference>